<evidence type="ECO:0000256" key="4">
    <source>
        <dbReference type="SAM" id="SignalP"/>
    </source>
</evidence>
<proteinExistence type="predicted"/>
<keyword evidence="7" id="KW-1185">Reference proteome</keyword>
<gene>
    <name evidence="6" type="ORF">KBB96_00635</name>
</gene>
<dbReference type="KEGG" id="lamb:KBB96_00635"/>
<dbReference type="Proteomes" id="UP000676169">
    <property type="component" value="Chromosome"/>
</dbReference>
<feature type="compositionally biased region" description="Basic and acidic residues" evidence="3">
    <location>
        <begin position="38"/>
        <end position="51"/>
    </location>
</feature>
<keyword evidence="2" id="KW-0677">Repeat</keyword>
<protein>
    <submittedName>
        <fullName evidence="6">EF-hand domain-containing protein</fullName>
    </submittedName>
</protein>
<evidence type="ECO:0000256" key="3">
    <source>
        <dbReference type="SAM" id="MobiDB-lite"/>
    </source>
</evidence>
<feature type="region of interest" description="Disordered" evidence="3">
    <location>
        <begin position="107"/>
        <end position="126"/>
    </location>
</feature>
<dbReference type="EMBL" id="CP073100">
    <property type="protein sequence ID" value="QUE51418.1"/>
    <property type="molecule type" value="Genomic_DNA"/>
</dbReference>
<feature type="region of interest" description="Disordered" evidence="3">
    <location>
        <begin position="233"/>
        <end position="288"/>
    </location>
</feature>
<dbReference type="Pfam" id="PF13202">
    <property type="entry name" value="EF-hand_5"/>
    <property type="match status" value="1"/>
</dbReference>
<dbReference type="InterPro" id="IPR011992">
    <property type="entry name" value="EF-hand-dom_pair"/>
</dbReference>
<dbReference type="InterPro" id="IPR018247">
    <property type="entry name" value="EF_Hand_1_Ca_BS"/>
</dbReference>
<dbReference type="CDD" id="cd00051">
    <property type="entry name" value="EFh"/>
    <property type="match status" value="1"/>
</dbReference>
<dbReference type="Gene3D" id="1.10.238.10">
    <property type="entry name" value="EF-hand"/>
    <property type="match status" value="3"/>
</dbReference>
<dbReference type="SMART" id="SM00054">
    <property type="entry name" value="EFh"/>
    <property type="match status" value="3"/>
</dbReference>
<evidence type="ECO:0000259" key="5">
    <source>
        <dbReference type="PROSITE" id="PS50222"/>
    </source>
</evidence>
<organism evidence="6 7">
    <name type="scientific">Luteolibacter ambystomatis</name>
    <dbReference type="NCBI Taxonomy" id="2824561"/>
    <lineage>
        <taxon>Bacteria</taxon>
        <taxon>Pseudomonadati</taxon>
        <taxon>Verrucomicrobiota</taxon>
        <taxon>Verrucomicrobiia</taxon>
        <taxon>Verrucomicrobiales</taxon>
        <taxon>Verrucomicrobiaceae</taxon>
        <taxon>Luteolibacter</taxon>
    </lineage>
</organism>
<accession>A0A975IZT5</accession>
<dbReference type="AlphaFoldDB" id="A0A975IZT5"/>
<feature type="region of interest" description="Disordered" evidence="3">
    <location>
        <begin position="155"/>
        <end position="203"/>
    </location>
</feature>
<dbReference type="PROSITE" id="PS00018">
    <property type="entry name" value="EF_HAND_1"/>
    <property type="match status" value="2"/>
</dbReference>
<dbReference type="PANTHER" id="PTHR10827:SF98">
    <property type="entry name" value="45 KDA CALCIUM-BINDING PROTEIN"/>
    <property type="match status" value="1"/>
</dbReference>
<feature type="chain" id="PRO_5037355683" evidence="4">
    <location>
        <begin position="20"/>
        <end position="288"/>
    </location>
</feature>
<evidence type="ECO:0000313" key="7">
    <source>
        <dbReference type="Proteomes" id="UP000676169"/>
    </source>
</evidence>
<dbReference type="Pfam" id="PF13499">
    <property type="entry name" value="EF-hand_7"/>
    <property type="match status" value="2"/>
</dbReference>
<evidence type="ECO:0000313" key="6">
    <source>
        <dbReference type="EMBL" id="QUE51418.1"/>
    </source>
</evidence>
<evidence type="ECO:0000256" key="1">
    <source>
        <dbReference type="ARBA" id="ARBA00022723"/>
    </source>
</evidence>
<feature type="domain" description="EF-hand" evidence="5">
    <location>
        <begin position="84"/>
        <end position="119"/>
    </location>
</feature>
<dbReference type="RefSeq" id="WP_211631557.1">
    <property type="nucleotide sequence ID" value="NZ_CP073100.1"/>
</dbReference>
<dbReference type="PANTHER" id="PTHR10827">
    <property type="entry name" value="RETICULOCALBIN"/>
    <property type="match status" value="1"/>
</dbReference>
<feature type="region of interest" description="Disordered" evidence="3">
    <location>
        <begin position="21"/>
        <end position="51"/>
    </location>
</feature>
<feature type="signal peptide" evidence="4">
    <location>
        <begin position="1"/>
        <end position="19"/>
    </location>
</feature>
<sequence length="288" mass="31511">MKTIPVSLVLAGSMLTAWALPAPPEASQPGAGDPPMAAEKRPGPPDGERRFKRQGAEFWKRADKDGDGFVSKEEFLALERIAKLPEEKRDKLFERFDKDGDGKLSKEELMKFGDGPPNGFPRLPELDVDHSGGVSFEEFKASEFVKKLPPERQEALFKRLDSDGDGQITPKDRPAEPPHRDGRDGEGGGGGPDGGLRQILRTLDANGDGAVTFEEFQKAPYAEKIGEDALEKRFEKLDRNGDKKLNAEDAPPRPEKPDGDKADKPEMQDRPHRPGPPGPPPAPAPAKE</sequence>
<dbReference type="GO" id="GO:0005509">
    <property type="term" value="F:calcium ion binding"/>
    <property type="evidence" value="ECO:0007669"/>
    <property type="project" value="InterPro"/>
</dbReference>
<dbReference type="PROSITE" id="PS50222">
    <property type="entry name" value="EF_HAND_2"/>
    <property type="match status" value="2"/>
</dbReference>
<keyword evidence="1" id="KW-0479">Metal-binding</keyword>
<feature type="compositionally biased region" description="Basic and acidic residues" evidence="3">
    <location>
        <begin position="170"/>
        <end position="186"/>
    </location>
</feature>
<reference evidence="6" key="1">
    <citation type="submission" date="2021-04" db="EMBL/GenBank/DDBJ databases">
        <title>Luteolibacter sp. 32A isolated from the skin of an Anderson's salamander (Ambystoma andersonii).</title>
        <authorList>
            <person name="Spergser J."/>
            <person name="Busse H.-J."/>
        </authorList>
    </citation>
    <scope>NUCLEOTIDE SEQUENCE</scope>
    <source>
        <strain evidence="6">32A</strain>
    </source>
</reference>
<evidence type="ECO:0000256" key="2">
    <source>
        <dbReference type="ARBA" id="ARBA00022737"/>
    </source>
</evidence>
<feature type="compositionally biased region" description="Basic and acidic residues" evidence="3">
    <location>
        <begin position="233"/>
        <end position="272"/>
    </location>
</feature>
<feature type="compositionally biased region" description="Pro residues" evidence="3">
    <location>
        <begin position="274"/>
        <end position="288"/>
    </location>
</feature>
<dbReference type="InterPro" id="IPR002048">
    <property type="entry name" value="EF_hand_dom"/>
</dbReference>
<name>A0A975IZT5_9BACT</name>
<feature type="domain" description="EF-hand" evidence="5">
    <location>
        <begin position="191"/>
        <end position="226"/>
    </location>
</feature>
<keyword evidence="4" id="KW-0732">Signal</keyword>
<dbReference type="SUPFAM" id="SSF47473">
    <property type="entry name" value="EF-hand"/>
    <property type="match status" value="1"/>
</dbReference>